<dbReference type="InterPro" id="IPR001268">
    <property type="entry name" value="NADH_UbQ_OxRdtase_30kDa_su"/>
</dbReference>
<comment type="caution">
    <text evidence="3">The sequence shown here is derived from an EMBL/GenBank/DDBJ whole genome shotgun (WGS) entry which is preliminary data.</text>
</comment>
<dbReference type="EMBL" id="JACHEO010000027">
    <property type="protein sequence ID" value="MBB5349503.1"/>
    <property type="molecule type" value="Genomic_DNA"/>
</dbReference>
<accession>A0A840UX53</accession>
<reference evidence="3 4" key="1">
    <citation type="submission" date="2020-08" db="EMBL/GenBank/DDBJ databases">
        <title>Genomic Encyclopedia of Type Strains, Phase IV (KMG-IV): sequencing the most valuable type-strain genomes for metagenomic binning, comparative biology and taxonomic classification.</title>
        <authorList>
            <person name="Goeker M."/>
        </authorList>
    </citation>
    <scope>NUCLEOTIDE SEQUENCE [LARGE SCALE GENOMIC DNA]</scope>
    <source>
        <strain evidence="3 4">DSM 28570</strain>
    </source>
</reference>
<gene>
    <name evidence="3" type="ORF">HNQ81_003258</name>
</gene>
<protein>
    <submittedName>
        <fullName evidence="3">NADH-quinone oxidoreductase subunit C</fullName>
    </submittedName>
</protein>
<evidence type="ECO:0000256" key="1">
    <source>
        <dbReference type="ARBA" id="ARBA00007569"/>
    </source>
</evidence>
<dbReference type="AlphaFoldDB" id="A0A840UX53"/>
<dbReference type="Gene3D" id="3.30.460.80">
    <property type="entry name" value="NADH:ubiquinone oxidoreductase, 30kDa subunit"/>
    <property type="match status" value="1"/>
</dbReference>
<comment type="similarity">
    <text evidence="1">Belongs to the complex I 30 kDa subunit family.</text>
</comment>
<dbReference type="SUPFAM" id="SSF143243">
    <property type="entry name" value="Nqo5-like"/>
    <property type="match status" value="1"/>
</dbReference>
<feature type="domain" description="NADH:ubiquinone oxidoreductase 30kDa subunit" evidence="2">
    <location>
        <begin position="54"/>
        <end position="167"/>
    </location>
</feature>
<evidence type="ECO:0000259" key="2">
    <source>
        <dbReference type="Pfam" id="PF00329"/>
    </source>
</evidence>
<evidence type="ECO:0000313" key="3">
    <source>
        <dbReference type="EMBL" id="MBB5349503.1"/>
    </source>
</evidence>
<name>A0A840UX53_9BACT</name>
<dbReference type="PANTHER" id="PTHR10884">
    <property type="entry name" value="NADH DEHYDROGENASE UBIQUINONE IRON-SULFUR PROTEIN 3"/>
    <property type="match status" value="1"/>
</dbReference>
<dbReference type="PANTHER" id="PTHR10884:SF14">
    <property type="entry name" value="NADH DEHYDROGENASE [UBIQUINONE] IRON-SULFUR PROTEIN 3, MITOCHONDRIAL"/>
    <property type="match status" value="1"/>
</dbReference>
<proteinExistence type="inferred from homology"/>
<dbReference type="GO" id="GO:0008137">
    <property type="term" value="F:NADH dehydrogenase (ubiquinone) activity"/>
    <property type="evidence" value="ECO:0007669"/>
    <property type="project" value="InterPro"/>
</dbReference>
<dbReference type="InterPro" id="IPR037232">
    <property type="entry name" value="NADH_quin_OxRdtase_su_C/D-like"/>
</dbReference>
<sequence length="168" mass="19025">MIIETVKDKLRGLFPTAAKPAVAEHEAEKPEAAEAEIGVFDCNYAKRGYHLDVRLSPEQLLTAVGILFDHGFFIESITGVDWIKDGQLEATYDFCRYDFDLCRIVVRTRTPRANPILPTITGIYSGASWHERETHDFFGIVFEGHPHLIPLLLPEDADFHPLLKDFKA</sequence>
<keyword evidence="4" id="KW-1185">Reference proteome</keyword>
<evidence type="ECO:0000313" key="4">
    <source>
        <dbReference type="Proteomes" id="UP000539642"/>
    </source>
</evidence>
<dbReference type="Proteomes" id="UP000539642">
    <property type="component" value="Unassembled WGS sequence"/>
</dbReference>
<dbReference type="RefSeq" id="WP_183352294.1">
    <property type="nucleotide sequence ID" value="NZ_JACHEO010000027.1"/>
</dbReference>
<organism evidence="3 4">
    <name type="scientific">Desulfoprunum benzoelyticum</name>
    <dbReference type="NCBI Taxonomy" id="1506996"/>
    <lineage>
        <taxon>Bacteria</taxon>
        <taxon>Pseudomonadati</taxon>
        <taxon>Thermodesulfobacteriota</taxon>
        <taxon>Desulfobulbia</taxon>
        <taxon>Desulfobulbales</taxon>
        <taxon>Desulfobulbaceae</taxon>
        <taxon>Desulfoprunum</taxon>
    </lineage>
</organism>
<dbReference type="Pfam" id="PF00329">
    <property type="entry name" value="Complex1_30kDa"/>
    <property type="match status" value="1"/>
</dbReference>